<keyword evidence="3" id="KW-1185">Reference proteome</keyword>
<evidence type="ECO:0000313" key="3">
    <source>
        <dbReference type="Proteomes" id="UP000199229"/>
    </source>
</evidence>
<gene>
    <name evidence="2" type="ORF">SAMN05192565_107132</name>
</gene>
<dbReference type="OrthoDB" id="8000722at2"/>
<proteinExistence type="predicted"/>
<organism evidence="2 3">
    <name type="scientific">Methylobacterium gossipiicola</name>
    <dbReference type="NCBI Taxonomy" id="582675"/>
    <lineage>
        <taxon>Bacteria</taxon>
        <taxon>Pseudomonadati</taxon>
        <taxon>Pseudomonadota</taxon>
        <taxon>Alphaproteobacteria</taxon>
        <taxon>Hyphomicrobiales</taxon>
        <taxon>Methylobacteriaceae</taxon>
        <taxon>Methylobacterium</taxon>
    </lineage>
</organism>
<keyword evidence="1" id="KW-0812">Transmembrane</keyword>
<dbReference type="STRING" id="582675.SAMN05192565_107132"/>
<evidence type="ECO:0000256" key="1">
    <source>
        <dbReference type="SAM" id="Phobius"/>
    </source>
</evidence>
<feature type="transmembrane region" description="Helical" evidence="1">
    <location>
        <begin position="47"/>
        <end position="67"/>
    </location>
</feature>
<reference evidence="3" key="1">
    <citation type="submission" date="2016-10" db="EMBL/GenBank/DDBJ databases">
        <authorList>
            <person name="Varghese N."/>
            <person name="Submissions S."/>
        </authorList>
    </citation>
    <scope>NUCLEOTIDE SEQUENCE [LARGE SCALE GENOMIC DNA]</scope>
    <source>
        <strain evidence="3">Gh-105</strain>
    </source>
</reference>
<evidence type="ECO:0000313" key="2">
    <source>
        <dbReference type="EMBL" id="SFG64725.1"/>
    </source>
</evidence>
<name>A0A1I2TIK1_9HYPH</name>
<dbReference type="EMBL" id="FOPM01000007">
    <property type="protein sequence ID" value="SFG64725.1"/>
    <property type="molecule type" value="Genomic_DNA"/>
</dbReference>
<dbReference type="RefSeq" id="WP_091970717.1">
    <property type="nucleotide sequence ID" value="NZ_FOPM01000007.1"/>
</dbReference>
<dbReference type="Proteomes" id="UP000199229">
    <property type="component" value="Unassembled WGS sequence"/>
</dbReference>
<protein>
    <submittedName>
        <fullName evidence="2">Uncharacterized protein</fullName>
    </submittedName>
</protein>
<sequence length="84" mass="8990">MDMLKRANARLAGLRLYLLAFVFTLPDVLAALVGFDWSPLLPTGHEGLGVRIGAGISLARLVLVPVLKGIRDAARRTGPDGDPR</sequence>
<accession>A0A1I2TIK1</accession>
<dbReference type="AlphaFoldDB" id="A0A1I2TIK1"/>
<keyword evidence="1" id="KW-0472">Membrane</keyword>
<keyword evidence="1" id="KW-1133">Transmembrane helix</keyword>
<feature type="transmembrane region" description="Helical" evidence="1">
    <location>
        <begin position="12"/>
        <end position="35"/>
    </location>
</feature>